<feature type="compositionally biased region" description="Polar residues" evidence="1">
    <location>
        <begin position="135"/>
        <end position="159"/>
    </location>
</feature>
<feature type="compositionally biased region" description="Basic residues" evidence="1">
    <location>
        <begin position="188"/>
        <end position="202"/>
    </location>
</feature>
<comment type="caution">
    <text evidence="2">The sequence shown here is derived from an EMBL/GenBank/DDBJ whole genome shotgun (WGS) entry which is preliminary data.</text>
</comment>
<accession>A0AAW1TVJ1</accession>
<dbReference type="Proteomes" id="UP001431783">
    <property type="component" value="Unassembled WGS sequence"/>
</dbReference>
<dbReference type="EMBL" id="JARQZJ010000007">
    <property type="protein sequence ID" value="KAK9871835.1"/>
    <property type="molecule type" value="Genomic_DNA"/>
</dbReference>
<organism evidence="2 3">
    <name type="scientific">Henosepilachna vigintioctopunctata</name>
    <dbReference type="NCBI Taxonomy" id="420089"/>
    <lineage>
        <taxon>Eukaryota</taxon>
        <taxon>Metazoa</taxon>
        <taxon>Ecdysozoa</taxon>
        <taxon>Arthropoda</taxon>
        <taxon>Hexapoda</taxon>
        <taxon>Insecta</taxon>
        <taxon>Pterygota</taxon>
        <taxon>Neoptera</taxon>
        <taxon>Endopterygota</taxon>
        <taxon>Coleoptera</taxon>
        <taxon>Polyphaga</taxon>
        <taxon>Cucujiformia</taxon>
        <taxon>Coccinelloidea</taxon>
        <taxon>Coccinellidae</taxon>
        <taxon>Epilachninae</taxon>
        <taxon>Epilachnini</taxon>
        <taxon>Henosepilachna</taxon>
    </lineage>
</organism>
<feature type="region of interest" description="Disordered" evidence="1">
    <location>
        <begin position="122"/>
        <end position="165"/>
    </location>
</feature>
<sequence>MRGQRFHTNIFDKIIDFISNRHMVTCQTQFMNLNYTILNVPGNYARYDVSVSEEKEISEEPKLMMVTKDSVVQTKMKQILTSSTVMRVLKEEEEVLDPKKNVSKLIAVTDSLEILKRKNSKTSNKNMLNGFPESKPSNSGDITFQETPSNIEDNNSQPPSEAPRRISIGFTGKSLIYSDQNEKDIKQQKLKPKPREKRKKTQPNKFITRQIKKKNRADRNTYNI</sequence>
<evidence type="ECO:0000313" key="2">
    <source>
        <dbReference type="EMBL" id="KAK9871835.1"/>
    </source>
</evidence>
<keyword evidence="3" id="KW-1185">Reference proteome</keyword>
<proteinExistence type="predicted"/>
<feature type="region of interest" description="Disordered" evidence="1">
    <location>
        <begin position="177"/>
        <end position="224"/>
    </location>
</feature>
<evidence type="ECO:0000256" key="1">
    <source>
        <dbReference type="SAM" id="MobiDB-lite"/>
    </source>
</evidence>
<gene>
    <name evidence="2" type="ORF">WA026_014292</name>
</gene>
<dbReference type="AlphaFoldDB" id="A0AAW1TVJ1"/>
<evidence type="ECO:0000313" key="3">
    <source>
        <dbReference type="Proteomes" id="UP001431783"/>
    </source>
</evidence>
<reference evidence="2 3" key="1">
    <citation type="submission" date="2023-03" db="EMBL/GenBank/DDBJ databases">
        <title>Genome insight into feeding habits of ladybird beetles.</title>
        <authorList>
            <person name="Li H.-S."/>
            <person name="Huang Y.-H."/>
            <person name="Pang H."/>
        </authorList>
    </citation>
    <scope>NUCLEOTIDE SEQUENCE [LARGE SCALE GENOMIC DNA]</scope>
    <source>
        <strain evidence="2">SYSU_2023b</strain>
        <tissue evidence="2">Whole body</tissue>
    </source>
</reference>
<name>A0AAW1TVJ1_9CUCU</name>
<protein>
    <submittedName>
        <fullName evidence="2">Uncharacterized protein</fullName>
    </submittedName>
</protein>